<evidence type="ECO:0000313" key="2">
    <source>
        <dbReference type="EMBL" id="KKN22501.1"/>
    </source>
</evidence>
<dbReference type="EMBL" id="LAZR01003055">
    <property type="protein sequence ID" value="KKN22501.1"/>
    <property type="molecule type" value="Genomic_DNA"/>
</dbReference>
<feature type="region of interest" description="Disordered" evidence="1">
    <location>
        <begin position="1"/>
        <end position="28"/>
    </location>
</feature>
<comment type="caution">
    <text evidence="2">The sequence shown here is derived from an EMBL/GenBank/DDBJ whole genome shotgun (WGS) entry which is preliminary data.</text>
</comment>
<evidence type="ECO:0000256" key="1">
    <source>
        <dbReference type="SAM" id="MobiDB-lite"/>
    </source>
</evidence>
<feature type="compositionally biased region" description="Basic and acidic residues" evidence="1">
    <location>
        <begin position="204"/>
        <end position="214"/>
    </location>
</feature>
<feature type="region of interest" description="Disordered" evidence="1">
    <location>
        <begin position="200"/>
        <end position="219"/>
    </location>
</feature>
<protein>
    <submittedName>
        <fullName evidence="2">Uncharacterized protein</fullName>
    </submittedName>
</protein>
<proteinExistence type="predicted"/>
<gene>
    <name evidence="2" type="ORF">LCGC14_0914340</name>
</gene>
<name>A0A0F9RBF4_9ZZZZ</name>
<sequence>MAEKDDKDNKDNKNKSIKDDDDKKESKAALEEMNKMIKGLPANIQESFQNALANVAANQPAPELEPEKDDDVDVDLEKLDRAGFAKYISKTIVGEVNKLLKPVQDGIEQNSSVAAKDKLKGAVTAARAKFDDFDEFKDGIIKLHGENPNTSPEDLYHLAKAHNPDKVAELAKTAGEKKMEEDKKNKDETEVVFGGFFPAGITGDHGDNKGKMSQDDAADAAWDAAMKDVPASMLST</sequence>
<reference evidence="2" key="1">
    <citation type="journal article" date="2015" name="Nature">
        <title>Complex archaea that bridge the gap between prokaryotes and eukaryotes.</title>
        <authorList>
            <person name="Spang A."/>
            <person name="Saw J.H."/>
            <person name="Jorgensen S.L."/>
            <person name="Zaremba-Niedzwiedzka K."/>
            <person name="Martijn J."/>
            <person name="Lind A.E."/>
            <person name="van Eijk R."/>
            <person name="Schleper C."/>
            <person name="Guy L."/>
            <person name="Ettema T.J."/>
        </authorList>
    </citation>
    <scope>NUCLEOTIDE SEQUENCE</scope>
</reference>
<accession>A0A0F9RBF4</accession>
<dbReference type="AlphaFoldDB" id="A0A0F9RBF4"/>
<organism evidence="2">
    <name type="scientific">marine sediment metagenome</name>
    <dbReference type="NCBI Taxonomy" id="412755"/>
    <lineage>
        <taxon>unclassified sequences</taxon>
        <taxon>metagenomes</taxon>
        <taxon>ecological metagenomes</taxon>
    </lineage>
</organism>